<gene>
    <name evidence="2" type="ORF">EK21DRAFT_119238</name>
</gene>
<dbReference type="OrthoDB" id="10367746at2759"/>
<feature type="region of interest" description="Disordered" evidence="1">
    <location>
        <begin position="1"/>
        <end position="31"/>
    </location>
</feature>
<dbReference type="Proteomes" id="UP000799777">
    <property type="component" value="Unassembled WGS sequence"/>
</dbReference>
<evidence type="ECO:0000313" key="2">
    <source>
        <dbReference type="EMBL" id="KAF2022939.1"/>
    </source>
</evidence>
<proteinExistence type="predicted"/>
<name>A0A9P4GWW7_9PLEO</name>
<feature type="compositionally biased region" description="Polar residues" evidence="1">
    <location>
        <begin position="239"/>
        <end position="251"/>
    </location>
</feature>
<dbReference type="AlphaFoldDB" id="A0A9P4GWW7"/>
<organism evidence="2 3">
    <name type="scientific">Setomelanomma holmii</name>
    <dbReference type="NCBI Taxonomy" id="210430"/>
    <lineage>
        <taxon>Eukaryota</taxon>
        <taxon>Fungi</taxon>
        <taxon>Dikarya</taxon>
        <taxon>Ascomycota</taxon>
        <taxon>Pezizomycotina</taxon>
        <taxon>Dothideomycetes</taxon>
        <taxon>Pleosporomycetidae</taxon>
        <taxon>Pleosporales</taxon>
        <taxon>Pleosporineae</taxon>
        <taxon>Phaeosphaeriaceae</taxon>
        <taxon>Setomelanomma</taxon>
    </lineage>
</organism>
<sequence>MPANAGVKSRASKPQPTNDLTKPMRMPGDLEDCPVLPSRNLADYPQFEGKPGRYRCLNTVSDFCGTSDCPWKHPKCLNGATLNELAKDVERTEGQKRSQIDRWVDQKRFSPAHKTWVGYYDEKLAKTYGKQKLVAEPLEWTEQPRKRAALRAKKANKPPAAAIVAAAQKAPTVPQTLAKNVAFSNAPMAHVPAPQVGFFGHPMMSGTPEQRSNAAGTYGPAPYSQQKSAYQNPVARPVSITTPPTQPSHTPKLTERTKELVRPHRPLKHEIEQGPQAEVLHPGPIPVTDVVANDNLHSRFGDEAEDDQAMSEEDLLNEFLKDDD</sequence>
<keyword evidence="3" id="KW-1185">Reference proteome</keyword>
<reference evidence="2" key="1">
    <citation type="journal article" date="2020" name="Stud. Mycol.">
        <title>101 Dothideomycetes genomes: a test case for predicting lifestyles and emergence of pathogens.</title>
        <authorList>
            <person name="Haridas S."/>
            <person name="Albert R."/>
            <person name="Binder M."/>
            <person name="Bloem J."/>
            <person name="Labutti K."/>
            <person name="Salamov A."/>
            <person name="Andreopoulos B."/>
            <person name="Baker S."/>
            <person name="Barry K."/>
            <person name="Bills G."/>
            <person name="Bluhm B."/>
            <person name="Cannon C."/>
            <person name="Castanera R."/>
            <person name="Culley D."/>
            <person name="Daum C."/>
            <person name="Ezra D."/>
            <person name="Gonzalez J."/>
            <person name="Henrissat B."/>
            <person name="Kuo A."/>
            <person name="Liang C."/>
            <person name="Lipzen A."/>
            <person name="Lutzoni F."/>
            <person name="Magnuson J."/>
            <person name="Mondo S."/>
            <person name="Nolan M."/>
            <person name="Ohm R."/>
            <person name="Pangilinan J."/>
            <person name="Park H.-J."/>
            <person name="Ramirez L."/>
            <person name="Alfaro M."/>
            <person name="Sun H."/>
            <person name="Tritt A."/>
            <person name="Yoshinaga Y."/>
            <person name="Zwiers L.-H."/>
            <person name="Turgeon B."/>
            <person name="Goodwin S."/>
            <person name="Spatafora J."/>
            <person name="Crous P."/>
            <person name="Grigoriev I."/>
        </authorList>
    </citation>
    <scope>NUCLEOTIDE SEQUENCE</scope>
    <source>
        <strain evidence="2">CBS 110217</strain>
    </source>
</reference>
<evidence type="ECO:0000313" key="3">
    <source>
        <dbReference type="Proteomes" id="UP000799777"/>
    </source>
</evidence>
<protein>
    <submittedName>
        <fullName evidence="2">Uncharacterized protein</fullName>
    </submittedName>
</protein>
<evidence type="ECO:0000256" key="1">
    <source>
        <dbReference type="SAM" id="MobiDB-lite"/>
    </source>
</evidence>
<accession>A0A9P4GWW7</accession>
<feature type="region of interest" description="Disordered" evidence="1">
    <location>
        <begin position="204"/>
        <end position="261"/>
    </location>
</feature>
<dbReference type="EMBL" id="ML978404">
    <property type="protein sequence ID" value="KAF2022939.1"/>
    <property type="molecule type" value="Genomic_DNA"/>
</dbReference>
<comment type="caution">
    <text evidence="2">The sequence shown here is derived from an EMBL/GenBank/DDBJ whole genome shotgun (WGS) entry which is preliminary data.</text>
</comment>
<feature type="compositionally biased region" description="Basic and acidic residues" evidence="1">
    <location>
        <begin position="252"/>
        <end position="261"/>
    </location>
</feature>